<sequence length="106" mass="12635">MLPVLSRQQLQHLLLLLLLHLLPPLLQLLQQSLVFLQKIQQANHQPLPHPVLNRHRLRLRRAQNPSLRRQRRAPIQQLHQYTIHISTKHCINTSSHYTRVYNKSSF</sequence>
<organism evidence="2">
    <name type="scientific">Anopheles darlingi</name>
    <name type="common">Mosquito</name>
    <dbReference type="NCBI Taxonomy" id="43151"/>
    <lineage>
        <taxon>Eukaryota</taxon>
        <taxon>Metazoa</taxon>
        <taxon>Ecdysozoa</taxon>
        <taxon>Arthropoda</taxon>
        <taxon>Hexapoda</taxon>
        <taxon>Insecta</taxon>
        <taxon>Pterygota</taxon>
        <taxon>Neoptera</taxon>
        <taxon>Endopterygota</taxon>
        <taxon>Diptera</taxon>
        <taxon>Nematocera</taxon>
        <taxon>Culicoidea</taxon>
        <taxon>Culicidae</taxon>
        <taxon>Anophelinae</taxon>
        <taxon>Anopheles</taxon>
    </lineage>
</organism>
<dbReference type="EMBL" id="GGFL01010811">
    <property type="protein sequence ID" value="MBW74989.1"/>
    <property type="molecule type" value="Transcribed_RNA"/>
</dbReference>
<evidence type="ECO:0000313" key="2">
    <source>
        <dbReference type="EMBL" id="MBW74989.1"/>
    </source>
</evidence>
<name>A0A2M4DBU8_ANODA</name>
<dbReference type="AlphaFoldDB" id="A0A2M4DBU8"/>
<evidence type="ECO:0000256" key="1">
    <source>
        <dbReference type="SAM" id="SignalP"/>
    </source>
</evidence>
<protein>
    <submittedName>
        <fullName evidence="2">Putative secreted protein</fullName>
    </submittedName>
</protein>
<feature type="signal peptide" evidence="1">
    <location>
        <begin position="1"/>
        <end position="27"/>
    </location>
</feature>
<reference evidence="2" key="1">
    <citation type="submission" date="2018-01" db="EMBL/GenBank/DDBJ databases">
        <title>An insight into the sialome of Amazonian anophelines.</title>
        <authorList>
            <person name="Ribeiro J.M."/>
            <person name="Scarpassa V."/>
            <person name="Calvo E."/>
        </authorList>
    </citation>
    <scope>NUCLEOTIDE SEQUENCE</scope>
</reference>
<feature type="chain" id="PRO_5014733960" evidence="1">
    <location>
        <begin position="28"/>
        <end position="106"/>
    </location>
</feature>
<accession>A0A2M4DBU8</accession>
<keyword evidence="1" id="KW-0732">Signal</keyword>
<proteinExistence type="predicted"/>